<keyword evidence="3" id="KW-1185">Reference proteome</keyword>
<proteinExistence type="predicted"/>
<keyword evidence="1" id="KW-0812">Transmembrane</keyword>
<evidence type="ECO:0000313" key="3">
    <source>
        <dbReference type="Proteomes" id="UP001589750"/>
    </source>
</evidence>
<protein>
    <recommendedName>
        <fullName evidence="4">DUF2510 domain-containing protein</fullName>
    </recommendedName>
</protein>
<sequence length="102" mass="11075">MDDTRVAAPAVSADGRFWYDGRRWVPFPQVGPSAGAVARRLVDETARFLVELLVAVWAVPLVMLVAALGVMSVTPDSYDAVAAIAVVVVVLGTLWRLTRPRR</sequence>
<feature type="transmembrane region" description="Helical" evidence="1">
    <location>
        <begin position="77"/>
        <end position="97"/>
    </location>
</feature>
<comment type="caution">
    <text evidence="2">The sequence shown here is derived from an EMBL/GenBank/DDBJ whole genome shotgun (WGS) entry which is preliminary data.</text>
</comment>
<evidence type="ECO:0000256" key="1">
    <source>
        <dbReference type="SAM" id="Phobius"/>
    </source>
</evidence>
<feature type="transmembrane region" description="Helical" evidence="1">
    <location>
        <begin position="48"/>
        <end position="71"/>
    </location>
</feature>
<evidence type="ECO:0000313" key="2">
    <source>
        <dbReference type="EMBL" id="MFB9312928.1"/>
    </source>
</evidence>
<dbReference type="EMBL" id="JBHMDG010000009">
    <property type="protein sequence ID" value="MFB9312928.1"/>
    <property type="molecule type" value="Genomic_DNA"/>
</dbReference>
<keyword evidence="1" id="KW-0472">Membrane</keyword>
<reference evidence="2 3" key="1">
    <citation type="submission" date="2024-09" db="EMBL/GenBank/DDBJ databases">
        <authorList>
            <person name="Sun Q."/>
            <person name="Mori K."/>
        </authorList>
    </citation>
    <scope>NUCLEOTIDE SEQUENCE [LARGE SCALE GENOMIC DNA]</scope>
    <source>
        <strain evidence="2 3">JCM 9626</strain>
    </source>
</reference>
<gene>
    <name evidence="2" type="ORF">ACFFRI_07725</name>
</gene>
<dbReference type="RefSeq" id="WP_140011476.1">
    <property type="nucleotide sequence ID" value="NZ_JBHMDG010000009.1"/>
</dbReference>
<dbReference type="Proteomes" id="UP001589750">
    <property type="component" value="Unassembled WGS sequence"/>
</dbReference>
<organism evidence="2 3">
    <name type="scientific">Nocardioides plantarum</name>
    <dbReference type="NCBI Taxonomy" id="29299"/>
    <lineage>
        <taxon>Bacteria</taxon>
        <taxon>Bacillati</taxon>
        <taxon>Actinomycetota</taxon>
        <taxon>Actinomycetes</taxon>
        <taxon>Propionibacteriales</taxon>
        <taxon>Nocardioidaceae</taxon>
        <taxon>Nocardioides</taxon>
    </lineage>
</organism>
<name>A0ABV5KA03_9ACTN</name>
<keyword evidence="1" id="KW-1133">Transmembrane helix</keyword>
<accession>A0ABV5KA03</accession>
<evidence type="ECO:0008006" key="4">
    <source>
        <dbReference type="Google" id="ProtNLM"/>
    </source>
</evidence>